<proteinExistence type="predicted"/>
<protein>
    <submittedName>
        <fullName evidence="1">Uncharacterized protein</fullName>
    </submittedName>
</protein>
<sequence>MKAWTVIRILFLLPIWLLGPKFLAAQTPEANELFQLRALSISDLNSLNTAIEGTLVYNPERKAVFLRDGSQWVNTKQKTYSGVITIENTGFISVTNVPFSPSRVEFKAVSNVDAVNLNSDNGTSDNDNSIQSTFGWMTGFAQRTGVVSFDQQVVFVGGSGSSIDEISRFSENRRCIAIRYADQPGNLLGTTEARFFRFLDNGFQIFVTDADDDLLVIYTAYQ</sequence>
<name>A0ABT7YH79_9BACT</name>
<evidence type="ECO:0000313" key="1">
    <source>
        <dbReference type="EMBL" id="MDN3205828.1"/>
    </source>
</evidence>
<reference evidence="1" key="1">
    <citation type="submission" date="2023-06" db="EMBL/GenBank/DDBJ databases">
        <title>Robiginitalea aurantiacus sp. nov. and Algoriphagus sediminis sp. nov., isolated from coastal sediment.</title>
        <authorList>
            <person name="Zhou Z.Y."/>
            <person name="An J."/>
            <person name="Jia Y.W."/>
            <person name="Du Z.J."/>
        </authorList>
    </citation>
    <scope>NUCLEOTIDE SEQUENCE</scope>
    <source>
        <strain evidence="1">C2-7</strain>
    </source>
</reference>
<dbReference type="Proteomes" id="UP001171916">
    <property type="component" value="Unassembled WGS sequence"/>
</dbReference>
<organism evidence="1 2">
    <name type="scientific">Algoriphagus sediminis</name>
    <dbReference type="NCBI Taxonomy" id="3057113"/>
    <lineage>
        <taxon>Bacteria</taxon>
        <taxon>Pseudomonadati</taxon>
        <taxon>Bacteroidota</taxon>
        <taxon>Cytophagia</taxon>
        <taxon>Cytophagales</taxon>
        <taxon>Cyclobacteriaceae</taxon>
        <taxon>Algoriphagus</taxon>
    </lineage>
</organism>
<accession>A0ABT7YH79</accession>
<dbReference type="RefSeq" id="WP_290002776.1">
    <property type="nucleotide sequence ID" value="NZ_JAUEPH010000009.1"/>
</dbReference>
<comment type="caution">
    <text evidence="1">The sequence shown here is derived from an EMBL/GenBank/DDBJ whole genome shotgun (WGS) entry which is preliminary data.</text>
</comment>
<gene>
    <name evidence="1" type="ORF">QVH07_16835</name>
</gene>
<keyword evidence="2" id="KW-1185">Reference proteome</keyword>
<dbReference type="EMBL" id="JAUEPH010000009">
    <property type="protein sequence ID" value="MDN3205828.1"/>
    <property type="molecule type" value="Genomic_DNA"/>
</dbReference>
<evidence type="ECO:0000313" key="2">
    <source>
        <dbReference type="Proteomes" id="UP001171916"/>
    </source>
</evidence>